<reference evidence="7" key="1">
    <citation type="journal article" date="2023" name="Science">
        <title>Genome structures resolve the early diversification of teleost fishes.</title>
        <authorList>
            <person name="Parey E."/>
            <person name="Louis A."/>
            <person name="Montfort J."/>
            <person name="Bouchez O."/>
            <person name="Roques C."/>
            <person name="Iampietro C."/>
            <person name="Lluch J."/>
            <person name="Castinel A."/>
            <person name="Donnadieu C."/>
            <person name="Desvignes T."/>
            <person name="Floi Bucao C."/>
            <person name="Jouanno E."/>
            <person name="Wen M."/>
            <person name="Mejri S."/>
            <person name="Dirks R."/>
            <person name="Jansen H."/>
            <person name="Henkel C."/>
            <person name="Chen W.J."/>
            <person name="Zahm M."/>
            <person name="Cabau C."/>
            <person name="Klopp C."/>
            <person name="Thompson A.W."/>
            <person name="Robinson-Rechavi M."/>
            <person name="Braasch I."/>
            <person name="Lecointre G."/>
            <person name="Bobe J."/>
            <person name="Postlethwait J.H."/>
            <person name="Berthelot C."/>
            <person name="Roest Crollius H."/>
            <person name="Guiguen Y."/>
        </authorList>
    </citation>
    <scope>NUCLEOTIDE SEQUENCE</scope>
    <source>
        <strain evidence="7">NC1722</strain>
    </source>
</reference>
<dbReference type="PROSITE" id="PS50105">
    <property type="entry name" value="SAM_DOMAIN"/>
    <property type="match status" value="1"/>
</dbReference>
<feature type="compositionally biased region" description="Polar residues" evidence="4">
    <location>
        <begin position="498"/>
        <end position="511"/>
    </location>
</feature>
<sequence>MEDDQLCSSSDPQAGARTSDSLSQLWTDVMGMLDGSLGSIDNLTQEYSEYYNTSLSDVCDRMEELRRRRVSRDMDLVKVETTPASLQLRSEIEESLGFSSVVYTPETDRKPCLHQSSSEDGSVGKLDGKKKNMSFLNFRKSPRAVQWQMSKGEGIGYQAGKVTMSDVECLQLMVKDKTIMVEETLARLKEHEAQTRQSSRTVCTEWMDRSYHGVNQFSNCKEQSDDELDESAAIRHLQRLVSSVHRGRRKPVREEEGKARPCSQESLSLEVSSTSEDTGGRRKPVTPQDTSLTSLLLDELSLDGDSDSLTTSPSSNSLDTWNSRRPVKTLGETGRGNVHGTTEGGRGSGSSFSEGECCGEEDSRVSSCMSDSETHIALSSHERACKFGLLNCSLQAVNNGTDSPSKEQESVYREGVKPPTVPRLSLGKKVKSVTETMRKRMSKKSSSSQTQQSSPEERPSSLPSPQHDSDPLLMPTLTAGGSVESLRSSISGQSSMSGQTVSTTDSSVSNRESVKSEDGDNEEATYRGPFCGRARVHTDFIPSPYDTDSLKLRRGDIINIISKPPMGTWMGLLNQKVGTFKFVYVDVLGEEEKPNRAMRKRKKGRLPKPKSIEELLVRVNLKEHMPTFLFNGYEDLDTFRLLEKEDLDELDIQDPQHRTVLLTAVELLQEYDTGESDSEIGGGLSDSQEKLLLSRDGPVGGSNDNLEIDNESLQHL</sequence>
<evidence type="ECO:0000259" key="5">
    <source>
        <dbReference type="PROSITE" id="PS50002"/>
    </source>
</evidence>
<gene>
    <name evidence="7" type="ORF">AAFF_G00410890</name>
</gene>
<evidence type="ECO:0000256" key="1">
    <source>
        <dbReference type="ARBA" id="ARBA00022443"/>
    </source>
</evidence>
<keyword evidence="2" id="KW-0597">Phosphoprotein</keyword>
<dbReference type="SMART" id="SM00454">
    <property type="entry name" value="SAM"/>
    <property type="match status" value="1"/>
</dbReference>
<accession>A0AAD7SB40</accession>
<evidence type="ECO:0000313" key="8">
    <source>
        <dbReference type="Proteomes" id="UP001221898"/>
    </source>
</evidence>
<dbReference type="Pfam" id="PF00536">
    <property type="entry name" value="SAM_1"/>
    <property type="match status" value="1"/>
</dbReference>
<name>A0AAD7SB40_9TELE</name>
<feature type="compositionally biased region" description="Low complexity" evidence="4">
    <location>
        <begin position="307"/>
        <end position="320"/>
    </location>
</feature>
<evidence type="ECO:0000256" key="2">
    <source>
        <dbReference type="ARBA" id="ARBA00022553"/>
    </source>
</evidence>
<dbReference type="CDD" id="cd11967">
    <property type="entry name" value="SH3_SASH1"/>
    <property type="match status" value="1"/>
</dbReference>
<feature type="compositionally biased region" description="Low complexity" evidence="4">
    <location>
        <begin position="263"/>
        <end position="276"/>
    </location>
</feature>
<evidence type="ECO:0000313" key="7">
    <source>
        <dbReference type="EMBL" id="KAJ8399377.1"/>
    </source>
</evidence>
<organism evidence="7 8">
    <name type="scientific">Aldrovandia affinis</name>
    <dbReference type="NCBI Taxonomy" id="143900"/>
    <lineage>
        <taxon>Eukaryota</taxon>
        <taxon>Metazoa</taxon>
        <taxon>Chordata</taxon>
        <taxon>Craniata</taxon>
        <taxon>Vertebrata</taxon>
        <taxon>Euteleostomi</taxon>
        <taxon>Actinopterygii</taxon>
        <taxon>Neopterygii</taxon>
        <taxon>Teleostei</taxon>
        <taxon>Notacanthiformes</taxon>
        <taxon>Halosauridae</taxon>
        <taxon>Aldrovandia</taxon>
    </lineage>
</organism>
<evidence type="ECO:0000256" key="4">
    <source>
        <dbReference type="SAM" id="MobiDB-lite"/>
    </source>
</evidence>
<dbReference type="Pfam" id="PF12485">
    <property type="entry name" value="SPIDER"/>
    <property type="match status" value="1"/>
</dbReference>
<comment type="caution">
    <text evidence="7">The sequence shown here is derived from an EMBL/GenBank/DDBJ whole genome shotgun (WGS) entry which is preliminary data.</text>
</comment>
<dbReference type="InterPro" id="IPR021090">
    <property type="entry name" value="SPIDER"/>
</dbReference>
<feature type="region of interest" description="Disordered" evidence="4">
    <location>
        <begin position="1"/>
        <end position="20"/>
    </location>
</feature>
<dbReference type="InterPro" id="IPR001660">
    <property type="entry name" value="SAM"/>
</dbReference>
<keyword evidence="8" id="KW-1185">Reference proteome</keyword>
<dbReference type="InterPro" id="IPR051725">
    <property type="entry name" value="SAM-SH3_domain_protein"/>
</dbReference>
<dbReference type="SUPFAM" id="SSF50044">
    <property type="entry name" value="SH3-domain"/>
    <property type="match status" value="1"/>
</dbReference>
<evidence type="ECO:0000259" key="6">
    <source>
        <dbReference type="PROSITE" id="PS50105"/>
    </source>
</evidence>
<dbReference type="InterPro" id="IPR013761">
    <property type="entry name" value="SAM/pointed_sf"/>
</dbReference>
<dbReference type="SUPFAM" id="SSF47769">
    <property type="entry name" value="SAM/Pointed domain"/>
    <property type="match status" value="1"/>
</dbReference>
<protein>
    <recommendedName>
        <fullName evidence="9">SAM and SH3 domain-containing protein 1</fullName>
    </recommendedName>
</protein>
<dbReference type="CDD" id="cd09559">
    <property type="entry name" value="SAM_SASH1_repeat1"/>
    <property type="match status" value="1"/>
</dbReference>
<dbReference type="EMBL" id="JAINUG010000083">
    <property type="protein sequence ID" value="KAJ8399377.1"/>
    <property type="molecule type" value="Genomic_DNA"/>
</dbReference>
<dbReference type="InterPro" id="IPR037627">
    <property type="entry name" value="SASH1_SAM_repeat1"/>
</dbReference>
<feature type="compositionally biased region" description="Low complexity" evidence="4">
    <location>
        <begin position="485"/>
        <end position="497"/>
    </location>
</feature>
<dbReference type="InterPro" id="IPR035720">
    <property type="entry name" value="SASH1_SH3"/>
</dbReference>
<dbReference type="PANTHER" id="PTHR12301">
    <property type="entry name" value="SAM-DOMAIN, SH3 AND NUCLEAR LOCALIZATION SIGNALS PROTEIN RELATED"/>
    <property type="match status" value="1"/>
</dbReference>
<feature type="compositionally biased region" description="Basic and acidic residues" evidence="4">
    <location>
        <begin position="404"/>
        <end position="416"/>
    </location>
</feature>
<feature type="domain" description="SAM" evidence="6">
    <location>
        <begin position="607"/>
        <end position="671"/>
    </location>
</feature>
<dbReference type="Gene3D" id="2.30.30.40">
    <property type="entry name" value="SH3 Domains"/>
    <property type="match status" value="1"/>
</dbReference>
<dbReference type="InterPro" id="IPR036028">
    <property type="entry name" value="SH3-like_dom_sf"/>
</dbReference>
<dbReference type="Gene3D" id="1.10.150.50">
    <property type="entry name" value="Transcription Factor, Ets-1"/>
    <property type="match status" value="1"/>
</dbReference>
<evidence type="ECO:0008006" key="9">
    <source>
        <dbReference type="Google" id="ProtNLM"/>
    </source>
</evidence>
<dbReference type="InterPro" id="IPR001452">
    <property type="entry name" value="SH3_domain"/>
</dbReference>
<proteinExistence type="predicted"/>
<feature type="domain" description="SH3" evidence="5">
    <location>
        <begin position="529"/>
        <end position="590"/>
    </location>
</feature>
<dbReference type="AlphaFoldDB" id="A0AAD7SB40"/>
<feature type="region of interest" description="Disordered" evidence="4">
    <location>
        <begin position="693"/>
        <end position="716"/>
    </location>
</feature>
<dbReference type="Proteomes" id="UP001221898">
    <property type="component" value="Unassembled WGS sequence"/>
</dbReference>
<feature type="compositionally biased region" description="Low complexity" evidence="4">
    <location>
        <begin position="444"/>
        <end position="464"/>
    </location>
</feature>
<dbReference type="FunFam" id="2.30.30.40:FF:000021">
    <property type="entry name" value="Putative sam and sh3 domain-containing protein 1"/>
    <property type="match status" value="1"/>
</dbReference>
<evidence type="ECO:0000256" key="3">
    <source>
        <dbReference type="PROSITE-ProRule" id="PRU00192"/>
    </source>
</evidence>
<feature type="region of interest" description="Disordered" evidence="4">
    <location>
        <begin position="399"/>
        <end position="527"/>
    </location>
</feature>
<dbReference type="PROSITE" id="PS50002">
    <property type="entry name" value="SH3"/>
    <property type="match status" value="1"/>
</dbReference>
<dbReference type="PANTHER" id="PTHR12301:SF3">
    <property type="entry name" value="SAM AND SH3 DOMAIN-CONTAINING PROTEIN 1"/>
    <property type="match status" value="1"/>
</dbReference>
<feature type="region of interest" description="Disordered" evidence="4">
    <location>
        <begin position="304"/>
        <end position="358"/>
    </location>
</feature>
<feature type="region of interest" description="Disordered" evidence="4">
    <location>
        <begin position="243"/>
        <end position="292"/>
    </location>
</feature>
<keyword evidence="1 3" id="KW-0728">SH3 domain</keyword>